<evidence type="ECO:0000313" key="2">
    <source>
        <dbReference type="EMBL" id="BCS87360.1"/>
    </source>
</evidence>
<evidence type="ECO:0000313" key="3">
    <source>
        <dbReference type="Proteomes" id="UP001053296"/>
    </source>
</evidence>
<feature type="compositionally biased region" description="Basic and acidic residues" evidence="1">
    <location>
        <begin position="14"/>
        <end position="25"/>
    </location>
</feature>
<organism evidence="2 3">
    <name type="scientific">Pseudodesulfovibrio sediminis</name>
    <dbReference type="NCBI Taxonomy" id="2810563"/>
    <lineage>
        <taxon>Bacteria</taxon>
        <taxon>Pseudomonadati</taxon>
        <taxon>Thermodesulfobacteriota</taxon>
        <taxon>Desulfovibrionia</taxon>
        <taxon>Desulfovibrionales</taxon>
        <taxon>Desulfovibrionaceae</taxon>
    </lineage>
</organism>
<name>A0ABN6EPQ2_9BACT</name>
<feature type="region of interest" description="Disordered" evidence="1">
    <location>
        <begin position="1"/>
        <end position="25"/>
    </location>
</feature>
<reference evidence="2" key="1">
    <citation type="journal article" date="2022" name="Arch. Microbiol.">
        <title>Pseudodesulfovibrio sediminis sp. nov., a mesophilic and neutrophilic sulfate-reducing bacterium isolated from sediment of a brackish lake.</title>
        <authorList>
            <person name="Takahashi A."/>
            <person name="Kojima H."/>
            <person name="Watanabe M."/>
            <person name="Fukui M."/>
        </authorList>
    </citation>
    <scope>NUCLEOTIDE SEQUENCE</scope>
    <source>
        <strain evidence="2">SF6</strain>
    </source>
</reference>
<gene>
    <name evidence="2" type="ORF">PSDVSF_06020</name>
</gene>
<accession>A0ABN6EPQ2</accession>
<dbReference type="EMBL" id="AP024485">
    <property type="protein sequence ID" value="BCS87360.1"/>
    <property type="molecule type" value="Genomic_DNA"/>
</dbReference>
<keyword evidence="3" id="KW-1185">Reference proteome</keyword>
<evidence type="ECO:0000256" key="1">
    <source>
        <dbReference type="SAM" id="MobiDB-lite"/>
    </source>
</evidence>
<sequence length="135" mass="15252">MAKRELTVMWEGENPNKDRKSQSLADEPSKVRVLDLLDVFHDGRFATVMVEGLIEDNNGINEGWNPNYGERVAVKLLLDEVMRLEDLLSRVADVATGGKLSKTNYDMDTYREAIHEHLCNERKDAFNEGLSTLGA</sequence>
<dbReference type="Proteomes" id="UP001053296">
    <property type="component" value="Chromosome"/>
</dbReference>
<dbReference type="RefSeq" id="WP_229593548.1">
    <property type="nucleotide sequence ID" value="NZ_AP024485.1"/>
</dbReference>
<protein>
    <submittedName>
        <fullName evidence="2">Uncharacterized protein</fullName>
    </submittedName>
</protein>
<proteinExistence type="predicted"/>